<accession>A0A4Y2D394</accession>
<gene>
    <name evidence="13" type="primary">Dop1R2_0</name>
    <name evidence="13" type="ORF">AVEN_21926_1</name>
</gene>
<evidence type="ECO:0000256" key="2">
    <source>
        <dbReference type="ARBA" id="ARBA00010663"/>
    </source>
</evidence>
<feature type="transmembrane region" description="Helical" evidence="11">
    <location>
        <begin position="401"/>
        <end position="424"/>
    </location>
</feature>
<dbReference type="PANTHER" id="PTHR24248:SF185">
    <property type="entry name" value="DOPAMINE RECEPTOR 2"/>
    <property type="match status" value="1"/>
</dbReference>
<dbReference type="PROSITE" id="PS00237">
    <property type="entry name" value="G_PROTEIN_RECEP_F1_1"/>
    <property type="match status" value="1"/>
</dbReference>
<proteinExistence type="inferred from homology"/>
<keyword evidence="9 10" id="KW-0807">Transducer</keyword>
<keyword evidence="4 10" id="KW-0812">Transmembrane</keyword>
<dbReference type="SUPFAM" id="SSF81321">
    <property type="entry name" value="Family A G protein-coupled receptor-like"/>
    <property type="match status" value="1"/>
</dbReference>
<dbReference type="PRINTS" id="PR00237">
    <property type="entry name" value="GPCRRHODOPSN"/>
</dbReference>
<evidence type="ECO:0000256" key="1">
    <source>
        <dbReference type="ARBA" id="ARBA00004651"/>
    </source>
</evidence>
<evidence type="ECO:0000256" key="11">
    <source>
        <dbReference type="SAM" id="Phobius"/>
    </source>
</evidence>
<feature type="transmembrane region" description="Helical" evidence="11">
    <location>
        <begin position="366"/>
        <end position="389"/>
    </location>
</feature>
<dbReference type="PANTHER" id="PTHR24248">
    <property type="entry name" value="ADRENERGIC RECEPTOR-RELATED G-PROTEIN COUPLED RECEPTOR"/>
    <property type="match status" value="1"/>
</dbReference>
<dbReference type="GO" id="GO:0071880">
    <property type="term" value="P:adenylate cyclase-activating adrenergic receptor signaling pathway"/>
    <property type="evidence" value="ECO:0007669"/>
    <property type="project" value="TreeGrafter"/>
</dbReference>
<dbReference type="PROSITE" id="PS50262">
    <property type="entry name" value="G_PROTEIN_RECEP_F1_2"/>
    <property type="match status" value="1"/>
</dbReference>
<evidence type="ECO:0000313" key="14">
    <source>
        <dbReference type="Proteomes" id="UP000499080"/>
    </source>
</evidence>
<evidence type="ECO:0000313" key="13">
    <source>
        <dbReference type="EMBL" id="GBM10606.1"/>
    </source>
</evidence>
<comment type="similarity">
    <text evidence="2 10">Belongs to the G-protein coupled receptor 1 family.</text>
</comment>
<dbReference type="GO" id="GO:0005886">
    <property type="term" value="C:plasma membrane"/>
    <property type="evidence" value="ECO:0007669"/>
    <property type="project" value="UniProtKB-SubCell"/>
</dbReference>
<dbReference type="AlphaFoldDB" id="A0A4Y2D394"/>
<evidence type="ECO:0000256" key="3">
    <source>
        <dbReference type="ARBA" id="ARBA00022475"/>
    </source>
</evidence>
<dbReference type="Proteomes" id="UP000499080">
    <property type="component" value="Unassembled WGS sequence"/>
</dbReference>
<dbReference type="PRINTS" id="PR01103">
    <property type="entry name" value="ADRENERGICR"/>
</dbReference>
<keyword evidence="3" id="KW-1003">Cell membrane</keyword>
<keyword evidence="6 10" id="KW-0297">G-protein coupled receptor</keyword>
<dbReference type="EMBL" id="BGPR01000288">
    <property type="protein sequence ID" value="GBM10606.1"/>
    <property type="molecule type" value="Genomic_DNA"/>
</dbReference>
<dbReference type="Gene3D" id="1.20.1070.10">
    <property type="entry name" value="Rhodopsin 7-helix transmembrane proteins"/>
    <property type="match status" value="1"/>
</dbReference>
<evidence type="ECO:0000256" key="9">
    <source>
        <dbReference type="ARBA" id="ARBA00023224"/>
    </source>
</evidence>
<evidence type="ECO:0000256" key="4">
    <source>
        <dbReference type="ARBA" id="ARBA00022692"/>
    </source>
</evidence>
<feature type="transmembrane region" description="Helical" evidence="11">
    <location>
        <begin position="75"/>
        <end position="98"/>
    </location>
</feature>
<dbReference type="GO" id="GO:0004935">
    <property type="term" value="F:adrenergic receptor activity"/>
    <property type="evidence" value="ECO:0007669"/>
    <property type="project" value="InterPro"/>
</dbReference>
<keyword evidence="5 11" id="KW-1133">Transmembrane helix</keyword>
<comment type="caution">
    <text evidence="13">The sequence shown here is derived from an EMBL/GenBank/DDBJ whole genome shotgun (WGS) entry which is preliminary data.</text>
</comment>
<dbReference type="Pfam" id="PF00001">
    <property type="entry name" value="7tm_1"/>
    <property type="match status" value="1"/>
</dbReference>
<feature type="transmembrane region" description="Helical" evidence="11">
    <location>
        <begin position="233"/>
        <end position="255"/>
    </location>
</feature>
<keyword evidence="7 11" id="KW-0472">Membrane</keyword>
<dbReference type="GO" id="GO:0043410">
    <property type="term" value="P:positive regulation of MAPK cascade"/>
    <property type="evidence" value="ECO:0007669"/>
    <property type="project" value="TreeGrafter"/>
</dbReference>
<dbReference type="SMART" id="SM01381">
    <property type="entry name" value="7TM_GPCR_Srsx"/>
    <property type="match status" value="1"/>
</dbReference>
<name>A0A4Y2D394_ARAVE</name>
<feature type="domain" description="G-protein coupled receptors family 1 profile" evidence="12">
    <location>
        <begin position="90"/>
        <end position="421"/>
    </location>
</feature>
<keyword evidence="8 10" id="KW-0675">Receptor</keyword>
<comment type="subcellular location">
    <subcellularLocation>
        <location evidence="1">Cell membrane</location>
        <topology evidence="1">Multi-pass membrane protein</topology>
    </subcellularLocation>
</comment>
<feature type="transmembrane region" description="Helical" evidence="11">
    <location>
        <begin position="191"/>
        <end position="213"/>
    </location>
</feature>
<keyword evidence="14" id="KW-1185">Reference proteome</keyword>
<dbReference type="InterPro" id="IPR000276">
    <property type="entry name" value="GPCR_Rhodpsn"/>
</dbReference>
<evidence type="ECO:0000259" key="12">
    <source>
        <dbReference type="PROSITE" id="PS50262"/>
    </source>
</evidence>
<dbReference type="InterPro" id="IPR017452">
    <property type="entry name" value="GPCR_Rhodpsn_7TM"/>
</dbReference>
<evidence type="ECO:0000256" key="8">
    <source>
        <dbReference type="ARBA" id="ARBA00023170"/>
    </source>
</evidence>
<evidence type="ECO:0000256" key="7">
    <source>
        <dbReference type="ARBA" id="ARBA00023136"/>
    </source>
</evidence>
<evidence type="ECO:0000256" key="10">
    <source>
        <dbReference type="RuleBase" id="RU000688"/>
    </source>
</evidence>
<feature type="transmembrane region" description="Helical" evidence="11">
    <location>
        <begin position="110"/>
        <end position="129"/>
    </location>
</feature>
<sequence>MNTNTTMSSIVWKILYNNKNLQSSIGAPYEIAPDNSAAVERNNIVSVPTFHPTDFIVLNTSKDVFDRYPTANQTALAVILVLFCIITVFGNVLVMVAIVKQQYLHTVTNYFIASLATADCLVGAIVMPFSVIHEVMDKYWMFGREWCDLWRSLDVLASTASILNLCAISIDRYWAITDPMTYPSKMTPPRAKAIVAAVWMCSALISFPAIAWWRAVSVQPYPENQCLFTNDVGYLLFSSVISFYGPLAVMVFTYYKIYRAAVTQTKSLKLGMKHIRATKEPCRSMTLRIHRGGVQEQVKQEDSPSNGKRKRHLVISATPTSTEGESSLAKSPENTIPMRFASRHVKAFSLSKKLGKLTKERKAAKTLAIVMGVFILCWLPFFIINVLLGICGTSCIAEHEIVSSIFTWLGWLNSGMNPVIYACWSRDFRRAFRQILCSCCKIRKQQYRFQTTMRSNINTRAKSPNEEVFL</sequence>
<evidence type="ECO:0000256" key="5">
    <source>
        <dbReference type="ARBA" id="ARBA00022989"/>
    </source>
</evidence>
<dbReference type="CDD" id="cd15067">
    <property type="entry name" value="7tmA_Dop1R2-like"/>
    <property type="match status" value="1"/>
</dbReference>
<reference evidence="13 14" key="1">
    <citation type="journal article" date="2019" name="Sci. Rep.">
        <title>Orb-weaving spider Araneus ventricosus genome elucidates the spidroin gene catalogue.</title>
        <authorList>
            <person name="Kono N."/>
            <person name="Nakamura H."/>
            <person name="Ohtoshi R."/>
            <person name="Moran D.A.P."/>
            <person name="Shinohara A."/>
            <person name="Yoshida Y."/>
            <person name="Fujiwara M."/>
            <person name="Mori M."/>
            <person name="Tomita M."/>
            <person name="Arakawa K."/>
        </authorList>
    </citation>
    <scope>NUCLEOTIDE SEQUENCE [LARGE SCALE GENOMIC DNA]</scope>
</reference>
<dbReference type="InterPro" id="IPR002233">
    <property type="entry name" value="ADR_fam"/>
</dbReference>
<protein>
    <submittedName>
        <fullName evidence="13">Dopamine receptor 2</fullName>
    </submittedName>
</protein>
<dbReference type="OrthoDB" id="5957871at2759"/>
<organism evidence="13 14">
    <name type="scientific">Araneus ventricosus</name>
    <name type="common">Orbweaver spider</name>
    <name type="synonym">Epeira ventricosa</name>
    <dbReference type="NCBI Taxonomy" id="182803"/>
    <lineage>
        <taxon>Eukaryota</taxon>
        <taxon>Metazoa</taxon>
        <taxon>Ecdysozoa</taxon>
        <taxon>Arthropoda</taxon>
        <taxon>Chelicerata</taxon>
        <taxon>Arachnida</taxon>
        <taxon>Araneae</taxon>
        <taxon>Araneomorphae</taxon>
        <taxon>Entelegynae</taxon>
        <taxon>Araneoidea</taxon>
        <taxon>Araneidae</taxon>
        <taxon>Araneus</taxon>
    </lineage>
</organism>
<evidence type="ECO:0000256" key="6">
    <source>
        <dbReference type="ARBA" id="ARBA00023040"/>
    </source>
</evidence>